<dbReference type="PANTHER" id="PTHR33991">
    <property type="entry name" value="DNA REPAIR PROTEIN RECO"/>
    <property type="match status" value="1"/>
</dbReference>
<organism evidence="9 10">
    <name type="scientific">Ephemeroptericola cinctiostellae</name>
    <dbReference type="NCBI Taxonomy" id="2268024"/>
    <lineage>
        <taxon>Bacteria</taxon>
        <taxon>Pseudomonadati</taxon>
        <taxon>Pseudomonadota</taxon>
        <taxon>Betaproteobacteria</taxon>
        <taxon>Burkholderiales</taxon>
        <taxon>Burkholderiaceae</taxon>
        <taxon>Ephemeroptericola</taxon>
    </lineage>
</organism>
<dbReference type="SUPFAM" id="SSF50249">
    <property type="entry name" value="Nucleic acid-binding proteins"/>
    <property type="match status" value="1"/>
</dbReference>
<dbReference type="InterPro" id="IPR012340">
    <property type="entry name" value="NA-bd_OB-fold"/>
</dbReference>
<evidence type="ECO:0000256" key="2">
    <source>
        <dbReference type="ARBA" id="ARBA00021310"/>
    </source>
</evidence>
<dbReference type="KEGG" id="hyf:DTO96_102027"/>
<dbReference type="Pfam" id="PF02565">
    <property type="entry name" value="RecO_C"/>
    <property type="match status" value="1"/>
</dbReference>
<dbReference type="InterPro" id="IPR022572">
    <property type="entry name" value="DNA_rep/recomb_RecO_N"/>
</dbReference>
<feature type="domain" description="DNA replication/recombination mediator RecO N-terminal" evidence="8">
    <location>
        <begin position="38"/>
        <end position="111"/>
    </location>
</feature>
<evidence type="ECO:0000256" key="6">
    <source>
        <dbReference type="ARBA" id="ARBA00033409"/>
    </source>
</evidence>
<dbReference type="PANTHER" id="PTHR33991:SF1">
    <property type="entry name" value="DNA REPAIR PROTEIN RECO"/>
    <property type="match status" value="1"/>
</dbReference>
<dbReference type="InterPro" id="IPR042242">
    <property type="entry name" value="RecO_C"/>
</dbReference>
<evidence type="ECO:0000313" key="9">
    <source>
        <dbReference type="EMBL" id="AXF86281.1"/>
    </source>
</evidence>
<keyword evidence="5 7" id="KW-0234">DNA repair</keyword>
<accession>A0A345DD43</accession>
<evidence type="ECO:0000256" key="7">
    <source>
        <dbReference type="HAMAP-Rule" id="MF_00201"/>
    </source>
</evidence>
<dbReference type="Gene3D" id="2.40.50.140">
    <property type="entry name" value="Nucleic acid-binding proteins"/>
    <property type="match status" value="1"/>
</dbReference>
<keyword evidence="10" id="KW-1185">Reference proteome</keyword>
<dbReference type="AlphaFoldDB" id="A0A345DD43"/>
<evidence type="ECO:0000259" key="8">
    <source>
        <dbReference type="Pfam" id="PF11967"/>
    </source>
</evidence>
<keyword evidence="3 7" id="KW-0227">DNA damage</keyword>
<dbReference type="InterPro" id="IPR003717">
    <property type="entry name" value="RecO"/>
</dbReference>
<dbReference type="NCBIfam" id="TIGR00613">
    <property type="entry name" value="reco"/>
    <property type="match status" value="1"/>
</dbReference>
<comment type="similarity">
    <text evidence="1 7">Belongs to the RecO family.</text>
</comment>
<dbReference type="HAMAP" id="MF_00201">
    <property type="entry name" value="RecO"/>
    <property type="match status" value="1"/>
</dbReference>
<evidence type="ECO:0000256" key="4">
    <source>
        <dbReference type="ARBA" id="ARBA00023172"/>
    </source>
</evidence>
<keyword evidence="4 7" id="KW-0233">DNA recombination</keyword>
<dbReference type="RefSeq" id="WP_114563373.1">
    <property type="nucleotide sequence ID" value="NZ_CP031124.1"/>
</dbReference>
<protein>
    <recommendedName>
        <fullName evidence="2 7">DNA repair protein RecO</fullName>
    </recommendedName>
    <alternativeName>
        <fullName evidence="6 7">Recombination protein O</fullName>
    </alternativeName>
</protein>
<dbReference type="GO" id="GO:0043590">
    <property type="term" value="C:bacterial nucleoid"/>
    <property type="evidence" value="ECO:0007669"/>
    <property type="project" value="TreeGrafter"/>
</dbReference>
<reference evidence="10" key="1">
    <citation type="submission" date="2018-07" db="EMBL/GenBank/DDBJ databases">
        <authorList>
            <person name="Kim H."/>
        </authorList>
    </citation>
    <scope>NUCLEOTIDE SEQUENCE [LARGE SCALE GENOMIC DNA]</scope>
    <source>
        <strain evidence="10">F02</strain>
    </source>
</reference>
<evidence type="ECO:0000256" key="5">
    <source>
        <dbReference type="ARBA" id="ARBA00023204"/>
    </source>
</evidence>
<evidence type="ECO:0000256" key="3">
    <source>
        <dbReference type="ARBA" id="ARBA00022763"/>
    </source>
</evidence>
<proteinExistence type="inferred from homology"/>
<dbReference type="OrthoDB" id="9804792at2"/>
<dbReference type="Proteomes" id="UP000252182">
    <property type="component" value="Chromosome"/>
</dbReference>
<evidence type="ECO:0000256" key="1">
    <source>
        <dbReference type="ARBA" id="ARBA00007452"/>
    </source>
</evidence>
<dbReference type="Gene3D" id="1.20.1440.120">
    <property type="entry name" value="Recombination protein O, C-terminal domain"/>
    <property type="match status" value="1"/>
</dbReference>
<comment type="function">
    <text evidence="7">Involved in DNA repair and RecF pathway recombination.</text>
</comment>
<name>A0A345DD43_9BURK</name>
<dbReference type="EMBL" id="CP031124">
    <property type="protein sequence ID" value="AXF86281.1"/>
    <property type="molecule type" value="Genomic_DNA"/>
</dbReference>
<dbReference type="Pfam" id="PF11967">
    <property type="entry name" value="RecO_N"/>
    <property type="match status" value="1"/>
</dbReference>
<gene>
    <name evidence="7 9" type="primary">recO</name>
    <name evidence="9" type="ORF">DTO96_102027</name>
</gene>
<sequence>MSQTIIKIPIAKLERRKGVDMPVLRRESAARAASKILHEPAYILHSQPYSETSLLLDVFTRHHGRISVLAKGAKRPYTQWRASTFQTFQTLSIGYTGKSQVKTLLDLEWVGGIPMLQGAALMAGYYMNEWMRRALALDDAHPLLFDVYQHSLADLSLSTVAEHAAALRGFELALLRELGYGVPLTVENDAIVPEARYGLAVSAHEWVRIGVAPAPNEMHVVHGQTLLDLQRNQFHAAQTALESKHLLRFLLHHHIGERPLYTRNLLIELHQL</sequence>
<dbReference type="GO" id="GO:0006310">
    <property type="term" value="P:DNA recombination"/>
    <property type="evidence" value="ECO:0007669"/>
    <property type="project" value="UniProtKB-UniRule"/>
</dbReference>
<evidence type="ECO:0000313" key="10">
    <source>
        <dbReference type="Proteomes" id="UP000252182"/>
    </source>
</evidence>
<dbReference type="GO" id="GO:0006302">
    <property type="term" value="P:double-strand break repair"/>
    <property type="evidence" value="ECO:0007669"/>
    <property type="project" value="TreeGrafter"/>
</dbReference>